<evidence type="ECO:0000313" key="1">
    <source>
        <dbReference type="EMBL" id="RAR72930.1"/>
    </source>
</evidence>
<evidence type="ECO:0000313" key="2">
    <source>
        <dbReference type="Proteomes" id="UP000248840"/>
    </source>
</evidence>
<dbReference type="GO" id="GO:0004386">
    <property type="term" value="F:helicase activity"/>
    <property type="evidence" value="ECO:0007669"/>
    <property type="project" value="UniProtKB-KW"/>
</dbReference>
<keyword evidence="1" id="KW-0347">Helicase</keyword>
<dbReference type="Gene3D" id="3.30.565.60">
    <property type="match status" value="1"/>
</dbReference>
<gene>
    <name evidence="1" type="ORF">CLV55_104191</name>
</gene>
<dbReference type="InterPro" id="IPR038475">
    <property type="entry name" value="RecG_C_sf"/>
</dbReference>
<comment type="caution">
    <text evidence="1">The sequence shown here is derived from an EMBL/GenBank/DDBJ whole genome shotgun (WGS) entry which is preliminary data.</text>
</comment>
<dbReference type="RefSeq" id="WP_112112914.1">
    <property type="nucleotide sequence ID" value="NZ_QLSZ01000004.1"/>
</dbReference>
<keyword evidence="2" id="KW-1185">Reference proteome</keyword>
<dbReference type="EMBL" id="QLSZ01000004">
    <property type="protein sequence ID" value="RAR72930.1"/>
    <property type="molecule type" value="Genomic_DNA"/>
</dbReference>
<dbReference type="OrthoDB" id="9768354at2"/>
<dbReference type="Pfam" id="PF13749">
    <property type="entry name" value="HATPase_c_4"/>
    <property type="match status" value="1"/>
</dbReference>
<keyword evidence="1" id="KW-0378">Hydrolase</keyword>
<keyword evidence="1" id="KW-0547">Nucleotide-binding</keyword>
<proteinExistence type="predicted"/>
<accession>A0A328YHA6</accession>
<dbReference type="Proteomes" id="UP000248840">
    <property type="component" value="Unassembled WGS sequence"/>
</dbReference>
<protein>
    <submittedName>
        <fullName evidence="1">ATP-dependent DNA helicase recG-like protein</fullName>
    </submittedName>
</protein>
<name>A0A328YHA6_9FLAO</name>
<dbReference type="AlphaFoldDB" id="A0A328YHA6"/>
<reference evidence="1 2" key="1">
    <citation type="submission" date="2018-06" db="EMBL/GenBank/DDBJ databases">
        <title>Genomic Encyclopedia of Archaeal and Bacterial Type Strains, Phase II (KMG-II): from individual species to whole genera.</title>
        <authorList>
            <person name="Goeker M."/>
        </authorList>
    </citation>
    <scope>NUCLEOTIDE SEQUENCE [LARGE SCALE GENOMIC DNA]</scope>
    <source>
        <strain evidence="1 2">DSM 25663</strain>
    </source>
</reference>
<sequence length="168" mass="19420">MVLEKFNMETWKDKAIKILQDSLFPVPIELNELDWKSGLSTKTERLGICERRGSGIDRAIEAIEERRLPAVKFEKSESHTRVILFPPKELKAMSKTEKIMACYQHAYLLFEDRKELNNQSVRERFGIKKNDSSVASRIISDTFEAGLIIPSDPEITSKKYATYIPYYA</sequence>
<organism evidence="1 2">
    <name type="scientific">Flavobacterium aciduliphilum</name>
    <dbReference type="NCBI Taxonomy" id="1101402"/>
    <lineage>
        <taxon>Bacteria</taxon>
        <taxon>Pseudomonadati</taxon>
        <taxon>Bacteroidota</taxon>
        <taxon>Flavobacteriia</taxon>
        <taxon>Flavobacteriales</taxon>
        <taxon>Flavobacteriaceae</taxon>
        <taxon>Flavobacterium</taxon>
    </lineage>
</organism>
<keyword evidence="1" id="KW-0067">ATP-binding</keyword>